<dbReference type="PROSITE" id="PS50206">
    <property type="entry name" value="RHODANESE_3"/>
    <property type="match status" value="2"/>
</dbReference>
<accession>A0A9X1QNK1</accession>
<reference evidence="4" key="1">
    <citation type="submission" date="2022-01" db="EMBL/GenBank/DDBJ databases">
        <title>Corynebacterium sp. nov isolated from isolated from the feces of the greater white-fronted geese (Anser albifrons) at Poyang Lake, PR China.</title>
        <authorList>
            <person name="Liu Q."/>
        </authorList>
    </citation>
    <scope>NUCLEOTIDE SEQUENCE</scope>
    <source>
        <strain evidence="4">JCM 32435</strain>
    </source>
</reference>
<dbReference type="InterPro" id="IPR045078">
    <property type="entry name" value="TST/MPST-like"/>
</dbReference>
<dbReference type="PANTHER" id="PTHR11364">
    <property type="entry name" value="THIOSULFATE SULFERTANSFERASE"/>
    <property type="match status" value="1"/>
</dbReference>
<feature type="domain" description="Rhodanese" evidence="3">
    <location>
        <begin position="166"/>
        <end position="278"/>
    </location>
</feature>
<dbReference type="InterPro" id="IPR036873">
    <property type="entry name" value="Rhodanese-like_dom_sf"/>
</dbReference>
<name>A0A9X1QNK1_9CORY</name>
<dbReference type="Proteomes" id="UP001139336">
    <property type="component" value="Unassembled WGS sequence"/>
</dbReference>
<evidence type="ECO:0000259" key="3">
    <source>
        <dbReference type="PROSITE" id="PS50206"/>
    </source>
</evidence>
<gene>
    <name evidence="4" type="ORF">L1O03_03465</name>
</gene>
<evidence type="ECO:0000313" key="4">
    <source>
        <dbReference type="EMBL" id="MCF4006236.1"/>
    </source>
</evidence>
<dbReference type="GO" id="GO:0004792">
    <property type="term" value="F:thiosulfate-cyanide sulfurtransferase activity"/>
    <property type="evidence" value="ECO:0007669"/>
    <property type="project" value="TreeGrafter"/>
</dbReference>
<organism evidence="4 5">
    <name type="scientific">Corynebacterium uropygiale</name>
    <dbReference type="NCBI Taxonomy" id="1775911"/>
    <lineage>
        <taxon>Bacteria</taxon>
        <taxon>Bacillati</taxon>
        <taxon>Actinomycetota</taxon>
        <taxon>Actinomycetes</taxon>
        <taxon>Mycobacteriales</taxon>
        <taxon>Corynebacteriaceae</taxon>
        <taxon>Corynebacterium</taxon>
    </lineage>
</organism>
<comment type="caution">
    <text evidence="4">The sequence shown here is derived from an EMBL/GenBank/DDBJ whole genome shotgun (WGS) entry which is preliminary data.</text>
</comment>
<proteinExistence type="predicted"/>
<keyword evidence="5" id="KW-1185">Reference proteome</keyword>
<dbReference type="SUPFAM" id="SSF52821">
    <property type="entry name" value="Rhodanese/Cell cycle control phosphatase"/>
    <property type="match status" value="2"/>
</dbReference>
<sequence length="279" mass="29878">MTSSTMTPLVTVSWLHDHLHDDNLIILDASIGDFRHASEKIPGALAMDIDGEFSDHSTDVPHTMISAEAFQELARALGVTDDSTIVIYDTQGMFSAARGWWMWKSMGCTTVAVLDGGFPTWKAAGLPTTSGAPRTEREDGTPEGTFHAQYHPEFFVSAQDVLAALKDDHTVVLDARSAGRFAGTDPEPREGLRSGHMSGAVNLPFTEVQQDGIMLSPDQLSALFDEKADGAPRTITSCGSGVTACVLALAATLAGREDIAVYDGSWSEWGRPGELPVVQ</sequence>
<keyword evidence="2" id="KW-0677">Repeat</keyword>
<dbReference type="CDD" id="cd01449">
    <property type="entry name" value="TST_Repeat_2"/>
    <property type="match status" value="1"/>
</dbReference>
<keyword evidence="1" id="KW-0808">Transferase</keyword>
<dbReference type="InterPro" id="IPR001763">
    <property type="entry name" value="Rhodanese-like_dom"/>
</dbReference>
<dbReference type="PANTHER" id="PTHR11364:SF27">
    <property type="entry name" value="SULFURTRANSFERASE"/>
    <property type="match status" value="1"/>
</dbReference>
<dbReference type="Gene3D" id="3.40.250.10">
    <property type="entry name" value="Rhodanese-like domain"/>
    <property type="match status" value="2"/>
</dbReference>
<evidence type="ECO:0000256" key="2">
    <source>
        <dbReference type="ARBA" id="ARBA00022737"/>
    </source>
</evidence>
<dbReference type="FunFam" id="3.40.250.10:FF:000001">
    <property type="entry name" value="Sulfurtransferase"/>
    <property type="match status" value="1"/>
</dbReference>
<dbReference type="RefSeq" id="WP_236118005.1">
    <property type="nucleotide sequence ID" value="NZ_JAKGSI010000001.1"/>
</dbReference>
<evidence type="ECO:0000256" key="1">
    <source>
        <dbReference type="ARBA" id="ARBA00022679"/>
    </source>
</evidence>
<dbReference type="CDD" id="cd01448">
    <property type="entry name" value="TST_Repeat_1"/>
    <property type="match status" value="1"/>
</dbReference>
<dbReference type="EMBL" id="JAKGSI010000001">
    <property type="protein sequence ID" value="MCF4006236.1"/>
    <property type="molecule type" value="Genomic_DNA"/>
</dbReference>
<protein>
    <submittedName>
        <fullName evidence="4">Sulfurtransferase</fullName>
    </submittedName>
</protein>
<evidence type="ECO:0000313" key="5">
    <source>
        <dbReference type="Proteomes" id="UP001139336"/>
    </source>
</evidence>
<dbReference type="Pfam" id="PF00581">
    <property type="entry name" value="Rhodanese"/>
    <property type="match status" value="2"/>
</dbReference>
<feature type="domain" description="Rhodanese" evidence="3">
    <location>
        <begin position="20"/>
        <end position="130"/>
    </location>
</feature>
<dbReference type="SMART" id="SM00450">
    <property type="entry name" value="RHOD"/>
    <property type="match status" value="2"/>
</dbReference>
<dbReference type="AlphaFoldDB" id="A0A9X1QNK1"/>